<sequence>MTGPSLGKDNDTMEFPKTEVSGMVLTSFLSDDTSHPNNLRSSGLDITPRRGLTESFKLAGRLVLKTSTNVNCFTNHYTSKINVIRSNLIE</sequence>
<protein>
    <submittedName>
        <fullName evidence="1">Uncharacterized protein</fullName>
    </submittedName>
</protein>
<proteinExistence type="predicted"/>
<organism evidence="1 2">
    <name type="scientific">Caerostris darwini</name>
    <dbReference type="NCBI Taxonomy" id="1538125"/>
    <lineage>
        <taxon>Eukaryota</taxon>
        <taxon>Metazoa</taxon>
        <taxon>Ecdysozoa</taxon>
        <taxon>Arthropoda</taxon>
        <taxon>Chelicerata</taxon>
        <taxon>Arachnida</taxon>
        <taxon>Araneae</taxon>
        <taxon>Araneomorphae</taxon>
        <taxon>Entelegynae</taxon>
        <taxon>Araneoidea</taxon>
        <taxon>Araneidae</taxon>
        <taxon>Caerostris</taxon>
    </lineage>
</organism>
<keyword evidence="2" id="KW-1185">Reference proteome</keyword>
<accession>A0AAV4VNE4</accession>
<name>A0AAV4VNE4_9ARAC</name>
<comment type="caution">
    <text evidence="1">The sequence shown here is derived from an EMBL/GenBank/DDBJ whole genome shotgun (WGS) entry which is preliminary data.</text>
</comment>
<dbReference type="EMBL" id="BPLQ01013294">
    <property type="protein sequence ID" value="GIY71119.1"/>
    <property type="molecule type" value="Genomic_DNA"/>
</dbReference>
<reference evidence="1 2" key="1">
    <citation type="submission" date="2021-06" db="EMBL/GenBank/DDBJ databases">
        <title>Caerostris darwini draft genome.</title>
        <authorList>
            <person name="Kono N."/>
            <person name="Arakawa K."/>
        </authorList>
    </citation>
    <scope>NUCLEOTIDE SEQUENCE [LARGE SCALE GENOMIC DNA]</scope>
</reference>
<dbReference type="AlphaFoldDB" id="A0AAV4VNE4"/>
<gene>
    <name evidence="1" type="ORF">CDAR_471961</name>
</gene>
<evidence type="ECO:0000313" key="1">
    <source>
        <dbReference type="EMBL" id="GIY71119.1"/>
    </source>
</evidence>
<evidence type="ECO:0000313" key="2">
    <source>
        <dbReference type="Proteomes" id="UP001054837"/>
    </source>
</evidence>
<dbReference type="Proteomes" id="UP001054837">
    <property type="component" value="Unassembled WGS sequence"/>
</dbReference>